<evidence type="ECO:0000256" key="1">
    <source>
        <dbReference type="SAM" id="MobiDB-lite"/>
    </source>
</evidence>
<keyword evidence="2" id="KW-0812">Transmembrane</keyword>
<proteinExistence type="predicted"/>
<gene>
    <name evidence="3" type="ORF">FHS79_002553</name>
</gene>
<name>A0A841LHC2_9SPHN</name>
<evidence type="ECO:0000313" key="4">
    <source>
        <dbReference type="Proteomes" id="UP000538147"/>
    </source>
</evidence>
<sequence length="150" mass="14487">MRGLGRLLRGLTTAKDGTTPSVIRIWGLAFALIDLAMSMSFLALVWMAAGGRVAMGFDVMSAAQGFGLLMAAHWAGLAGFAAALRWQASVTAGNDFGGIYGRSDGSEAGAGLGVEVSGGSADAAAGGVAAGRPGGAAGGPGAEGWGGGAG</sequence>
<organism evidence="3 4">
    <name type="scientific">Polymorphobacter multimanifer</name>
    <dbReference type="NCBI Taxonomy" id="1070431"/>
    <lineage>
        <taxon>Bacteria</taxon>
        <taxon>Pseudomonadati</taxon>
        <taxon>Pseudomonadota</taxon>
        <taxon>Alphaproteobacteria</taxon>
        <taxon>Sphingomonadales</taxon>
        <taxon>Sphingosinicellaceae</taxon>
        <taxon>Polymorphobacter</taxon>
    </lineage>
</organism>
<evidence type="ECO:0000256" key="2">
    <source>
        <dbReference type="SAM" id="Phobius"/>
    </source>
</evidence>
<comment type="caution">
    <text evidence="3">The sequence shown here is derived from an EMBL/GenBank/DDBJ whole genome shotgun (WGS) entry which is preliminary data.</text>
</comment>
<feature type="region of interest" description="Disordered" evidence="1">
    <location>
        <begin position="131"/>
        <end position="150"/>
    </location>
</feature>
<dbReference type="RefSeq" id="WP_184200573.1">
    <property type="nucleotide sequence ID" value="NZ_BMOX01000022.1"/>
</dbReference>
<keyword evidence="4" id="KW-1185">Reference proteome</keyword>
<keyword evidence="2" id="KW-1133">Transmembrane helix</keyword>
<dbReference type="AlphaFoldDB" id="A0A841LHC2"/>
<dbReference type="Proteomes" id="UP000538147">
    <property type="component" value="Unassembled WGS sequence"/>
</dbReference>
<protein>
    <submittedName>
        <fullName evidence="3">Uncharacterized protein</fullName>
    </submittedName>
</protein>
<accession>A0A841LHC2</accession>
<dbReference type="EMBL" id="JACIIV010000018">
    <property type="protein sequence ID" value="MBB6228368.1"/>
    <property type="molecule type" value="Genomic_DNA"/>
</dbReference>
<feature type="transmembrane region" description="Helical" evidence="2">
    <location>
        <begin position="25"/>
        <end position="49"/>
    </location>
</feature>
<keyword evidence="2" id="KW-0472">Membrane</keyword>
<reference evidence="3 4" key="1">
    <citation type="submission" date="2020-08" db="EMBL/GenBank/DDBJ databases">
        <title>Genomic Encyclopedia of Type Strains, Phase IV (KMG-IV): sequencing the most valuable type-strain genomes for metagenomic binning, comparative biology and taxonomic classification.</title>
        <authorList>
            <person name="Goeker M."/>
        </authorList>
    </citation>
    <scope>NUCLEOTIDE SEQUENCE [LARGE SCALE GENOMIC DNA]</scope>
    <source>
        <strain evidence="3 4">DSM 102189</strain>
    </source>
</reference>
<evidence type="ECO:0000313" key="3">
    <source>
        <dbReference type="EMBL" id="MBB6228368.1"/>
    </source>
</evidence>
<feature type="transmembrane region" description="Helical" evidence="2">
    <location>
        <begin position="61"/>
        <end position="84"/>
    </location>
</feature>